<accession>A0A0B6YBC1</accession>
<proteinExistence type="predicted"/>
<evidence type="ECO:0000256" key="1">
    <source>
        <dbReference type="SAM" id="MobiDB-lite"/>
    </source>
</evidence>
<gene>
    <name evidence="2" type="primary">ORF19134</name>
</gene>
<sequence length="73" mass="8757">MFKKKHAHFGAKYDNKRRAFKMYIIENHHSKMDYACMSYASTTLTRTALRKTVDRKKRQDIQRKQGEEMGKES</sequence>
<dbReference type="AlphaFoldDB" id="A0A0B6YBC1"/>
<feature type="region of interest" description="Disordered" evidence="1">
    <location>
        <begin position="50"/>
        <end position="73"/>
    </location>
</feature>
<feature type="compositionally biased region" description="Basic and acidic residues" evidence="1">
    <location>
        <begin position="57"/>
        <end position="73"/>
    </location>
</feature>
<reference evidence="2" key="1">
    <citation type="submission" date="2014-12" db="EMBL/GenBank/DDBJ databases">
        <title>Insight into the proteome of Arion vulgaris.</title>
        <authorList>
            <person name="Aradska J."/>
            <person name="Bulat T."/>
            <person name="Smidak R."/>
            <person name="Sarate P."/>
            <person name="Gangsoo J."/>
            <person name="Sialana F."/>
            <person name="Bilban M."/>
            <person name="Lubec G."/>
        </authorList>
    </citation>
    <scope>NUCLEOTIDE SEQUENCE</scope>
    <source>
        <tissue evidence="2">Skin</tissue>
    </source>
</reference>
<evidence type="ECO:0000313" key="2">
    <source>
        <dbReference type="EMBL" id="CEK53116.1"/>
    </source>
</evidence>
<organism evidence="2">
    <name type="scientific">Arion vulgaris</name>
    <dbReference type="NCBI Taxonomy" id="1028688"/>
    <lineage>
        <taxon>Eukaryota</taxon>
        <taxon>Metazoa</taxon>
        <taxon>Spiralia</taxon>
        <taxon>Lophotrochozoa</taxon>
        <taxon>Mollusca</taxon>
        <taxon>Gastropoda</taxon>
        <taxon>Heterobranchia</taxon>
        <taxon>Euthyneura</taxon>
        <taxon>Panpulmonata</taxon>
        <taxon>Eupulmonata</taxon>
        <taxon>Stylommatophora</taxon>
        <taxon>Helicina</taxon>
        <taxon>Arionoidea</taxon>
        <taxon>Arionidae</taxon>
        <taxon>Arion</taxon>
    </lineage>
</organism>
<protein>
    <submittedName>
        <fullName evidence="2">Uncharacterized protein</fullName>
    </submittedName>
</protein>
<name>A0A0B6YBC1_9EUPU</name>
<dbReference type="EMBL" id="HACG01006251">
    <property type="protein sequence ID" value="CEK53116.1"/>
    <property type="molecule type" value="Transcribed_RNA"/>
</dbReference>